<keyword evidence="2" id="KW-1185">Reference proteome</keyword>
<reference evidence="1 2" key="1">
    <citation type="journal article" date="2013" name="Genome Announc.">
        <title>Draft Genome Sequence of Bhargavaea cecembensis Strain DSE10T, Isolated from a Deep-Sea Sediment Sample Collected at a Depth of 5,904 m from the Chagos-Laccadive Ridge System in the Indian Ocean.</title>
        <authorList>
            <person name="Shivaji S."/>
            <person name="Ara S."/>
            <person name="Begum Z."/>
            <person name="Ruth M."/>
            <person name="Singh A."/>
            <person name="Kumar Pinnaka A."/>
        </authorList>
    </citation>
    <scope>NUCLEOTIDE SEQUENCE [LARGE SCALE GENOMIC DNA]</scope>
    <source>
        <strain evidence="1 2">DSE10</strain>
    </source>
</reference>
<sequence length="41" mass="5308">MLFAFRHRINFMRDWIYKIRNEFTMIKARYNTKKYKNNGKY</sequence>
<organism evidence="1 2">
    <name type="scientific">Bhargavaea cecembensis DSE10</name>
    <dbReference type="NCBI Taxonomy" id="1235279"/>
    <lineage>
        <taxon>Bacteria</taxon>
        <taxon>Bacillati</taxon>
        <taxon>Bacillota</taxon>
        <taxon>Bacilli</taxon>
        <taxon>Bacillales</taxon>
        <taxon>Caryophanaceae</taxon>
        <taxon>Bhargavaea</taxon>
    </lineage>
</organism>
<dbReference type="AlphaFoldDB" id="M7NAA6"/>
<name>M7NAA6_9BACL</name>
<dbReference type="EMBL" id="AOFT01000014">
    <property type="protein sequence ID" value="EMR05528.1"/>
    <property type="molecule type" value="Genomic_DNA"/>
</dbReference>
<accession>M7NAA6</accession>
<gene>
    <name evidence="1" type="ORF">C772_02500</name>
</gene>
<dbReference type="STRING" id="1235279.C772_02500"/>
<evidence type="ECO:0000313" key="2">
    <source>
        <dbReference type="Proteomes" id="UP000011919"/>
    </source>
</evidence>
<protein>
    <submittedName>
        <fullName evidence="1">Uncharacterized protein</fullName>
    </submittedName>
</protein>
<proteinExistence type="predicted"/>
<comment type="caution">
    <text evidence="1">The sequence shown here is derived from an EMBL/GenBank/DDBJ whole genome shotgun (WGS) entry which is preliminary data.</text>
</comment>
<dbReference type="Proteomes" id="UP000011919">
    <property type="component" value="Unassembled WGS sequence"/>
</dbReference>
<evidence type="ECO:0000313" key="1">
    <source>
        <dbReference type="EMBL" id="EMR05528.1"/>
    </source>
</evidence>